<evidence type="ECO:0000313" key="4">
    <source>
        <dbReference type="Proteomes" id="UP000477722"/>
    </source>
</evidence>
<organism evidence="3 4">
    <name type="scientific">Streptomyces boncukensis</name>
    <dbReference type="NCBI Taxonomy" id="2711219"/>
    <lineage>
        <taxon>Bacteria</taxon>
        <taxon>Bacillati</taxon>
        <taxon>Actinomycetota</taxon>
        <taxon>Actinomycetes</taxon>
        <taxon>Kitasatosporales</taxon>
        <taxon>Streptomycetaceae</taxon>
        <taxon>Streptomyces</taxon>
    </lineage>
</organism>
<name>A0A6G4X7V0_9ACTN</name>
<dbReference type="InterPro" id="IPR055568">
    <property type="entry name" value="DUF7144"/>
</dbReference>
<feature type="transmembrane region" description="Helical" evidence="1">
    <location>
        <begin position="24"/>
        <end position="46"/>
    </location>
</feature>
<feature type="transmembrane region" description="Helical" evidence="1">
    <location>
        <begin position="90"/>
        <end position="110"/>
    </location>
</feature>
<keyword evidence="4" id="KW-1185">Reference proteome</keyword>
<evidence type="ECO:0000256" key="1">
    <source>
        <dbReference type="SAM" id="Phobius"/>
    </source>
</evidence>
<accession>A0A6G4X7V0</accession>
<comment type="caution">
    <text evidence="3">The sequence shown here is derived from an EMBL/GenBank/DDBJ whole genome shotgun (WGS) entry which is preliminary data.</text>
</comment>
<feature type="domain" description="DUF7144" evidence="2">
    <location>
        <begin position="24"/>
        <end position="134"/>
    </location>
</feature>
<proteinExistence type="predicted"/>
<keyword evidence="1" id="KW-0472">Membrane</keyword>
<dbReference type="AlphaFoldDB" id="A0A6G4X7V0"/>
<keyword evidence="1" id="KW-0812">Transmembrane</keyword>
<feature type="transmembrane region" description="Helical" evidence="1">
    <location>
        <begin position="116"/>
        <end position="138"/>
    </location>
</feature>
<evidence type="ECO:0000313" key="3">
    <source>
        <dbReference type="EMBL" id="NGO72824.1"/>
    </source>
</evidence>
<reference evidence="3 4" key="1">
    <citation type="submission" date="2020-02" db="EMBL/GenBank/DDBJ databases">
        <title>Whole-genome analyses of novel actinobacteria.</title>
        <authorList>
            <person name="Sahin N."/>
            <person name="Tatar D."/>
        </authorList>
    </citation>
    <scope>NUCLEOTIDE SEQUENCE [LARGE SCALE GENOMIC DNA]</scope>
    <source>
        <strain evidence="3 4">SB3404</strain>
    </source>
</reference>
<dbReference type="Proteomes" id="UP000477722">
    <property type="component" value="Unassembled WGS sequence"/>
</dbReference>
<evidence type="ECO:0000259" key="2">
    <source>
        <dbReference type="Pfam" id="PF23636"/>
    </source>
</evidence>
<gene>
    <name evidence="3" type="ORF">G5C65_31690</name>
</gene>
<dbReference type="EMBL" id="JAAKZZ010000549">
    <property type="protein sequence ID" value="NGO72824.1"/>
    <property type="molecule type" value="Genomic_DNA"/>
</dbReference>
<protein>
    <recommendedName>
        <fullName evidence="2">DUF7144 domain-containing protein</fullName>
    </recommendedName>
</protein>
<dbReference type="Pfam" id="PF23636">
    <property type="entry name" value="DUF7144"/>
    <property type="match status" value="1"/>
</dbReference>
<keyword evidence="1" id="KW-1133">Transmembrane helix</keyword>
<feature type="transmembrane region" description="Helical" evidence="1">
    <location>
        <begin position="66"/>
        <end position="83"/>
    </location>
</feature>
<sequence length="145" mass="14911">MAAEGGAMSAETDRASSPWVSGGTLFAGVLMLVNGLFGMIAGIAGIGEDDVFGQVGDYAFKLDVNAWGWIHLVLGIVVALTGCGILTGNVWARIAGVVLAVLVVMANFLWLPYVPLWALISIAIGVFVIWALCSGLAADSGQEAA</sequence>